<dbReference type="Proteomes" id="UP001607303">
    <property type="component" value="Unassembled WGS sequence"/>
</dbReference>
<proteinExistence type="predicted"/>
<evidence type="ECO:0000313" key="3">
    <source>
        <dbReference type="Proteomes" id="UP001607303"/>
    </source>
</evidence>
<evidence type="ECO:0000256" key="1">
    <source>
        <dbReference type="SAM" id="MobiDB-lite"/>
    </source>
</evidence>
<reference evidence="2 3" key="1">
    <citation type="journal article" date="2024" name="Ann. Entomol. Soc. Am.">
        <title>Genomic analyses of the southern and eastern yellowjacket wasps (Hymenoptera: Vespidae) reveal evolutionary signatures of social life.</title>
        <authorList>
            <person name="Catto M.A."/>
            <person name="Caine P.B."/>
            <person name="Orr S.E."/>
            <person name="Hunt B.G."/>
            <person name="Goodisman M.A.D."/>
        </authorList>
    </citation>
    <scope>NUCLEOTIDE SEQUENCE [LARGE SCALE GENOMIC DNA]</scope>
    <source>
        <strain evidence="2">232</strain>
        <tissue evidence="2">Head and thorax</tissue>
    </source>
</reference>
<keyword evidence="3" id="KW-1185">Reference proteome</keyword>
<name>A0ABD2CL54_VESMC</name>
<dbReference type="AlphaFoldDB" id="A0ABD2CL54"/>
<protein>
    <submittedName>
        <fullName evidence="2">Uncharacterized protein</fullName>
    </submittedName>
</protein>
<feature type="region of interest" description="Disordered" evidence="1">
    <location>
        <begin position="274"/>
        <end position="304"/>
    </location>
</feature>
<sequence>RFGSGDRLFPQITSSLQRVRVSKLHLPGTIVGTWTCNSPWYYDYEDKKDDSDDIIGGSFEYALEEESSVTHKPIENIRINLRCIVEHIHPSSSSSSSSSSYNLLHLNQVPLNGFSEGSEKDRERILGLQGCKVTTATATAAAAAAAAATAALAVALGGDDGAGAGDGDGMVMSMSVVVGGEAGASTAAASDDDGSGGGSSSAAAATLEAEAEAEAEAATALTAALYTLYSMFGWWRPRGTSITYPRDQRLHRKSYVHTDIIYSQAINVASDVPRSRFLGGDSGGRDGEVDGGDGDGDGGGGGGGDADAAVAVSLLLLHSLLASRRRGGWRREFEGVGVGPRKGRERKRKEREEEGEEEGRRWIEKNHLATGHYNNTLFLTKPVTV</sequence>
<accession>A0ABD2CL54</accession>
<feature type="region of interest" description="Disordered" evidence="1">
    <location>
        <begin position="334"/>
        <end position="359"/>
    </location>
</feature>
<feature type="non-terminal residue" evidence="2">
    <location>
        <position position="1"/>
    </location>
</feature>
<feature type="region of interest" description="Disordered" evidence="1">
    <location>
        <begin position="185"/>
        <end position="207"/>
    </location>
</feature>
<comment type="caution">
    <text evidence="2">The sequence shown here is derived from an EMBL/GenBank/DDBJ whole genome shotgun (WGS) entry which is preliminary data.</text>
</comment>
<organism evidence="2 3">
    <name type="scientific">Vespula maculifrons</name>
    <name type="common">Eastern yellow jacket</name>
    <name type="synonym">Wasp</name>
    <dbReference type="NCBI Taxonomy" id="7453"/>
    <lineage>
        <taxon>Eukaryota</taxon>
        <taxon>Metazoa</taxon>
        <taxon>Ecdysozoa</taxon>
        <taxon>Arthropoda</taxon>
        <taxon>Hexapoda</taxon>
        <taxon>Insecta</taxon>
        <taxon>Pterygota</taxon>
        <taxon>Neoptera</taxon>
        <taxon>Endopterygota</taxon>
        <taxon>Hymenoptera</taxon>
        <taxon>Apocrita</taxon>
        <taxon>Aculeata</taxon>
        <taxon>Vespoidea</taxon>
        <taxon>Vespidae</taxon>
        <taxon>Vespinae</taxon>
        <taxon>Vespula</taxon>
    </lineage>
</organism>
<evidence type="ECO:0000313" key="2">
    <source>
        <dbReference type="EMBL" id="KAL2745845.1"/>
    </source>
</evidence>
<dbReference type="EMBL" id="JAYRBN010000040">
    <property type="protein sequence ID" value="KAL2745845.1"/>
    <property type="molecule type" value="Genomic_DNA"/>
</dbReference>
<gene>
    <name evidence="2" type="ORF">V1477_005999</name>
</gene>